<evidence type="ECO:0000313" key="3">
    <source>
        <dbReference type="Proteomes" id="UP000887564"/>
    </source>
</evidence>
<dbReference type="CDD" id="cd00063">
    <property type="entry name" value="FN3"/>
    <property type="match status" value="2"/>
</dbReference>
<reference evidence="4" key="1">
    <citation type="submission" date="2022-11" db="UniProtKB">
        <authorList>
            <consortium name="WormBaseParasite"/>
        </authorList>
    </citation>
    <scope>IDENTIFICATION</scope>
</reference>
<dbReference type="Gene3D" id="2.60.40.10">
    <property type="entry name" value="Immunoglobulins"/>
    <property type="match status" value="2"/>
</dbReference>
<protein>
    <submittedName>
        <fullName evidence="4">Fibronectin type-III domain-containing protein</fullName>
    </submittedName>
</protein>
<evidence type="ECO:0000259" key="2">
    <source>
        <dbReference type="PROSITE" id="PS50853"/>
    </source>
</evidence>
<dbReference type="PANTHER" id="PTHR14340">
    <property type="entry name" value="MICROFIBRIL-ASSOCIATED GLYCOPROTEIN 3"/>
    <property type="match status" value="1"/>
</dbReference>
<dbReference type="Pfam" id="PF00041">
    <property type="entry name" value="fn3"/>
    <property type="match status" value="2"/>
</dbReference>
<feature type="domain" description="Fibronectin type-III" evidence="2">
    <location>
        <begin position="94"/>
        <end position="177"/>
    </location>
</feature>
<dbReference type="InterPro" id="IPR036116">
    <property type="entry name" value="FN3_sf"/>
</dbReference>
<dbReference type="SUPFAM" id="SSF49265">
    <property type="entry name" value="Fibronectin type III"/>
    <property type="match status" value="1"/>
</dbReference>
<dbReference type="PANTHER" id="PTHR14340:SF9">
    <property type="entry name" value="FIBRONECTIN TYPE-III DOMAIN-CONTAINING PROTEIN"/>
    <property type="match status" value="1"/>
</dbReference>
<evidence type="ECO:0000313" key="4">
    <source>
        <dbReference type="WBParaSite" id="PEQ_0001148201-mRNA-1"/>
    </source>
</evidence>
<accession>A0A914RZC8</accession>
<dbReference type="AlphaFoldDB" id="A0A914RZC8"/>
<evidence type="ECO:0000256" key="1">
    <source>
        <dbReference type="ARBA" id="ARBA00023319"/>
    </source>
</evidence>
<sequence length="220" mass="25260">MEQINNDSVILQWDSPLFDETEAQYNVYLSDEVTKPIREWTLLKSNVSRLTLSNEHISPTSSYYFRVASVNEFGQGILSEPKRKPSFLVGPRGPPRNVKISVDEANVVVISWKKPNNTNGALTFVDIKTAADEFAYKMEQEKVGLRPKTIYRARITATNEEAESEPTEVLEFETTQGGEPAFVVLSYQPNSEVITDMVDKFEQVRCRHCFRSCYLSYLWW</sequence>
<feature type="domain" description="Fibronectin type-III" evidence="2">
    <location>
        <begin position="1"/>
        <end position="92"/>
    </location>
</feature>
<dbReference type="WBParaSite" id="PEQ_0001148201-mRNA-1">
    <property type="protein sequence ID" value="PEQ_0001148201-mRNA-1"/>
    <property type="gene ID" value="PEQ_0001148201"/>
</dbReference>
<dbReference type="Proteomes" id="UP000887564">
    <property type="component" value="Unplaced"/>
</dbReference>
<keyword evidence="3" id="KW-1185">Reference proteome</keyword>
<dbReference type="InterPro" id="IPR003961">
    <property type="entry name" value="FN3_dom"/>
</dbReference>
<dbReference type="PROSITE" id="PS50853">
    <property type="entry name" value="FN3"/>
    <property type="match status" value="2"/>
</dbReference>
<keyword evidence="1" id="KW-0393">Immunoglobulin domain</keyword>
<dbReference type="SMART" id="SM00060">
    <property type="entry name" value="FN3"/>
    <property type="match status" value="1"/>
</dbReference>
<name>A0A914RZC8_PAREQ</name>
<proteinExistence type="predicted"/>
<dbReference type="InterPro" id="IPR013783">
    <property type="entry name" value="Ig-like_fold"/>
</dbReference>
<organism evidence="3 4">
    <name type="scientific">Parascaris equorum</name>
    <name type="common">Equine roundworm</name>
    <dbReference type="NCBI Taxonomy" id="6256"/>
    <lineage>
        <taxon>Eukaryota</taxon>
        <taxon>Metazoa</taxon>
        <taxon>Ecdysozoa</taxon>
        <taxon>Nematoda</taxon>
        <taxon>Chromadorea</taxon>
        <taxon>Rhabditida</taxon>
        <taxon>Spirurina</taxon>
        <taxon>Ascaridomorpha</taxon>
        <taxon>Ascaridoidea</taxon>
        <taxon>Ascarididae</taxon>
        <taxon>Parascaris</taxon>
    </lineage>
</organism>